<accession>A0AAE4FSM9</accession>
<organism evidence="2 3">
    <name type="scientific">Pseudocalidococcus azoricus BACA0444</name>
    <dbReference type="NCBI Taxonomy" id="2918990"/>
    <lineage>
        <taxon>Bacteria</taxon>
        <taxon>Bacillati</taxon>
        <taxon>Cyanobacteriota</taxon>
        <taxon>Cyanophyceae</taxon>
        <taxon>Acaryochloridales</taxon>
        <taxon>Thermosynechococcaceae</taxon>
        <taxon>Pseudocalidococcus</taxon>
        <taxon>Pseudocalidococcus azoricus</taxon>
    </lineage>
</organism>
<gene>
    <name evidence="2" type="ORF">RIF25_08445</name>
</gene>
<dbReference type="AlphaFoldDB" id="A0AAE4FSM9"/>
<keyword evidence="1" id="KW-0175">Coiled coil</keyword>
<sequence length="152" mass="18246">MTSVTNLAQIYATDEMEWLETTIYLLKNRRFETLDLENLIEELEDLGNEKRHAVESLVEQIIRHLLLAEFWDVERDKNINHWQAEIINFRTQLRKRLTNNLCHHLARNFESIYQDALKYVRAKTGFKVEFPASCPYTLEQVLDVNWFPKFFP</sequence>
<dbReference type="Pfam" id="PF01724">
    <property type="entry name" value="DUF29"/>
    <property type="match status" value="1"/>
</dbReference>
<dbReference type="PANTHER" id="PTHR34235:SF3">
    <property type="entry name" value="SLR1203 PROTEIN"/>
    <property type="match status" value="1"/>
</dbReference>
<comment type="caution">
    <text evidence="2">The sequence shown here is derived from an EMBL/GenBank/DDBJ whole genome shotgun (WGS) entry which is preliminary data.</text>
</comment>
<reference evidence="3" key="1">
    <citation type="submission" date="2023-07" db="EMBL/GenBank/DDBJ databases">
        <authorList>
            <person name="Luz R."/>
            <person name="Cordeiro R."/>
            <person name="Fonseca A."/>
            <person name="Goncalves V."/>
        </authorList>
    </citation>
    <scope>NUCLEOTIDE SEQUENCE [LARGE SCALE GENOMIC DNA]</scope>
    <source>
        <strain evidence="3">BACA0444</strain>
    </source>
</reference>
<dbReference type="EMBL" id="JAVMIP010000006">
    <property type="protein sequence ID" value="MDS3860842.1"/>
    <property type="molecule type" value="Genomic_DNA"/>
</dbReference>
<dbReference type="Gene3D" id="1.20.1220.20">
    <property type="entry name" value="Uncharcterised protein PF01724"/>
    <property type="match status" value="1"/>
</dbReference>
<dbReference type="Proteomes" id="UP001268256">
    <property type="component" value="Unassembled WGS sequence"/>
</dbReference>
<dbReference type="PANTHER" id="PTHR34235">
    <property type="entry name" value="SLR1203 PROTEIN-RELATED"/>
    <property type="match status" value="1"/>
</dbReference>
<keyword evidence="3" id="KW-1185">Reference proteome</keyword>
<proteinExistence type="predicted"/>
<dbReference type="InterPro" id="IPR002636">
    <property type="entry name" value="DUF29"/>
</dbReference>
<evidence type="ECO:0000256" key="1">
    <source>
        <dbReference type="SAM" id="Coils"/>
    </source>
</evidence>
<evidence type="ECO:0000313" key="2">
    <source>
        <dbReference type="EMBL" id="MDS3860842.1"/>
    </source>
</evidence>
<dbReference type="RefSeq" id="WP_322878104.1">
    <property type="nucleotide sequence ID" value="NZ_JAVMIP010000006.1"/>
</dbReference>
<name>A0AAE4FSM9_9CYAN</name>
<protein>
    <submittedName>
        <fullName evidence="2">DUF29 domain-containing protein</fullName>
    </submittedName>
</protein>
<feature type="coiled-coil region" evidence="1">
    <location>
        <begin position="29"/>
        <end position="60"/>
    </location>
</feature>
<evidence type="ECO:0000313" key="3">
    <source>
        <dbReference type="Proteomes" id="UP001268256"/>
    </source>
</evidence>